<protein>
    <recommendedName>
        <fullName evidence="5">NodB homology domain-containing protein</fullName>
    </recommendedName>
</protein>
<name>A0A1G1W6Q6_9BACT</name>
<comment type="caution">
    <text evidence="3">The sequence shown here is derived from an EMBL/GenBank/DDBJ whole genome shotgun (WGS) entry which is preliminary data.</text>
</comment>
<dbReference type="GO" id="GO:0016810">
    <property type="term" value="F:hydrolase activity, acting on carbon-nitrogen (but not peptide) bonds"/>
    <property type="evidence" value="ECO:0007669"/>
    <property type="project" value="InterPro"/>
</dbReference>
<reference evidence="3 4" key="1">
    <citation type="journal article" date="2016" name="Nat. Commun.">
        <title>Thousands of microbial genomes shed light on interconnected biogeochemical processes in an aquifer system.</title>
        <authorList>
            <person name="Anantharaman K."/>
            <person name="Brown C.T."/>
            <person name="Hug L.A."/>
            <person name="Sharon I."/>
            <person name="Castelle C.J."/>
            <person name="Probst A.J."/>
            <person name="Thomas B.C."/>
            <person name="Singh A."/>
            <person name="Wilkins M.J."/>
            <person name="Karaoz U."/>
            <person name="Brodie E.L."/>
            <person name="Williams K.H."/>
            <person name="Hubbard S.S."/>
            <person name="Banfield J.F."/>
        </authorList>
    </citation>
    <scope>NUCLEOTIDE SEQUENCE [LARGE SCALE GENOMIC DNA]</scope>
</reference>
<evidence type="ECO:0000259" key="1">
    <source>
        <dbReference type="PROSITE" id="PS50853"/>
    </source>
</evidence>
<dbReference type="PROSITE" id="PS51677">
    <property type="entry name" value="NODB"/>
    <property type="match status" value="1"/>
</dbReference>
<feature type="domain" description="Fibronectin type-III" evidence="1">
    <location>
        <begin position="39"/>
        <end position="134"/>
    </location>
</feature>
<dbReference type="GO" id="GO:0005975">
    <property type="term" value="P:carbohydrate metabolic process"/>
    <property type="evidence" value="ECO:0007669"/>
    <property type="project" value="InterPro"/>
</dbReference>
<organism evidence="3 4">
    <name type="scientific">Candidatus Woykebacteria bacterium GWB1_45_5</name>
    <dbReference type="NCBI Taxonomy" id="1802592"/>
    <lineage>
        <taxon>Bacteria</taxon>
        <taxon>Candidatus Woykeibacteriota</taxon>
    </lineage>
</organism>
<dbReference type="AlphaFoldDB" id="A0A1G1W6Q6"/>
<proteinExistence type="predicted"/>
<sequence length="359" mass="38984">MKEQGIKLVVSLLLILWFWWASSLAFSRSVMAQTTPANPPAIVEQNCSLAKPGKITVTFRWQPAGSGPQWLDISLFNNGFASGTFVGIGPFPAQTSSFTWDGLTPGKMHYFRVNTITPSGWQPTPVLPFMTGQCAPGSSPGFYYLECSKTQPGRVAVTFRWQPSGKGSQWLDISLYANGFASGTFIGVGPFPAQTNSFTWNGLIPARMHYFRVNTQTLGGWEASQTVAFFSGRCSSADKTPLGGGNKIVLTFDDCGNPYVGTVRILDILARYQAKALLFPTGACVQLVAPDVFDRAMAEGHLMGNHTWNHVDITALSEEQLRFQIANGPPQAVGGYFRPPYGAHNSYTDAVAAELGYTP</sequence>
<evidence type="ECO:0000313" key="3">
    <source>
        <dbReference type="EMBL" id="OGY23274.1"/>
    </source>
</evidence>
<evidence type="ECO:0000259" key="2">
    <source>
        <dbReference type="PROSITE" id="PS51677"/>
    </source>
</evidence>
<dbReference type="InterPro" id="IPR036116">
    <property type="entry name" value="FN3_sf"/>
</dbReference>
<dbReference type="SUPFAM" id="SSF49265">
    <property type="entry name" value="Fibronectin type III"/>
    <property type="match status" value="1"/>
</dbReference>
<gene>
    <name evidence="3" type="ORF">A2126_00095</name>
</gene>
<evidence type="ECO:0000313" key="4">
    <source>
        <dbReference type="Proteomes" id="UP000178493"/>
    </source>
</evidence>
<evidence type="ECO:0008006" key="5">
    <source>
        <dbReference type="Google" id="ProtNLM"/>
    </source>
</evidence>
<dbReference type="PROSITE" id="PS50853">
    <property type="entry name" value="FN3"/>
    <property type="match status" value="1"/>
</dbReference>
<dbReference type="CDD" id="cd10917">
    <property type="entry name" value="CE4_NodB_like_6s_7s"/>
    <property type="match status" value="1"/>
</dbReference>
<dbReference type="PANTHER" id="PTHR10587">
    <property type="entry name" value="GLYCOSYL TRANSFERASE-RELATED"/>
    <property type="match status" value="1"/>
</dbReference>
<dbReference type="Pfam" id="PF01522">
    <property type="entry name" value="Polysacc_deac_1"/>
    <property type="match status" value="1"/>
</dbReference>
<dbReference type="InterPro" id="IPR003961">
    <property type="entry name" value="FN3_dom"/>
</dbReference>
<accession>A0A1G1W6Q6</accession>
<dbReference type="Gene3D" id="3.20.20.370">
    <property type="entry name" value="Glycoside hydrolase/deacetylase"/>
    <property type="match status" value="1"/>
</dbReference>
<dbReference type="Proteomes" id="UP000178493">
    <property type="component" value="Unassembled WGS sequence"/>
</dbReference>
<dbReference type="InterPro" id="IPR011330">
    <property type="entry name" value="Glyco_hydro/deAcase_b/a-brl"/>
</dbReference>
<dbReference type="SUPFAM" id="SSF88713">
    <property type="entry name" value="Glycoside hydrolase/deacetylase"/>
    <property type="match status" value="1"/>
</dbReference>
<feature type="domain" description="NodB homology" evidence="2">
    <location>
        <begin position="246"/>
        <end position="359"/>
    </location>
</feature>
<dbReference type="InterPro" id="IPR050248">
    <property type="entry name" value="Polysacc_deacetylase_ArnD"/>
</dbReference>
<dbReference type="InterPro" id="IPR002509">
    <property type="entry name" value="NODB_dom"/>
</dbReference>
<dbReference type="EMBL" id="MHCO01000035">
    <property type="protein sequence ID" value="OGY23274.1"/>
    <property type="molecule type" value="Genomic_DNA"/>
</dbReference>